<keyword evidence="4" id="KW-1185">Reference proteome</keyword>
<dbReference type="GeneID" id="102806214"/>
<dbReference type="RefSeq" id="XP_006820239.1">
    <property type="nucleotide sequence ID" value="XM_006820176.1"/>
</dbReference>
<dbReference type="PROSITE" id="PS00214">
    <property type="entry name" value="FABP"/>
    <property type="match status" value="1"/>
</dbReference>
<dbReference type="SUPFAM" id="SSF50814">
    <property type="entry name" value="Lipocalins"/>
    <property type="match status" value="1"/>
</dbReference>
<accession>A0ABM0MJP8</accession>
<proteinExistence type="inferred from homology"/>
<dbReference type="CDD" id="cd00742">
    <property type="entry name" value="FABP"/>
    <property type="match status" value="1"/>
</dbReference>
<dbReference type="InterPro" id="IPR012674">
    <property type="entry name" value="Calycin"/>
</dbReference>
<dbReference type="Gene3D" id="2.40.128.20">
    <property type="match status" value="1"/>
</dbReference>
<sequence length="132" mass="14417">MSQLVGKWKLDRSENFEEFLMAIDVGAIQRKVMSKVSPVTEITNDDQGNWKIEISTAIKTNVSTFKLGEVFDDCSPSGGTRKAIASLEGDTLVVNPHEDPEGATITREIVDGELVMTLAKGGAIAKRFFKKA</sequence>
<evidence type="ECO:0000313" key="4">
    <source>
        <dbReference type="Proteomes" id="UP000694865"/>
    </source>
</evidence>
<protein>
    <submittedName>
        <fullName evidence="5">Fatty acid-binding protein, muscle-like</fullName>
    </submittedName>
</protein>
<dbReference type="PRINTS" id="PR00178">
    <property type="entry name" value="FATTYACIDBP"/>
</dbReference>
<reference evidence="5" key="1">
    <citation type="submission" date="2025-08" db="UniProtKB">
        <authorList>
            <consortium name="RefSeq"/>
        </authorList>
    </citation>
    <scope>IDENTIFICATION</scope>
    <source>
        <tissue evidence="5">Testes</tissue>
    </source>
</reference>
<dbReference type="Proteomes" id="UP000694865">
    <property type="component" value="Unplaced"/>
</dbReference>
<gene>
    <name evidence="5" type="primary">LOC102806214</name>
</gene>
<organism evidence="4 5">
    <name type="scientific">Saccoglossus kowalevskii</name>
    <name type="common">Acorn worm</name>
    <dbReference type="NCBI Taxonomy" id="10224"/>
    <lineage>
        <taxon>Eukaryota</taxon>
        <taxon>Metazoa</taxon>
        <taxon>Hemichordata</taxon>
        <taxon>Enteropneusta</taxon>
        <taxon>Harrimaniidae</taxon>
        <taxon>Saccoglossus</taxon>
    </lineage>
</organism>
<dbReference type="InterPro" id="IPR000566">
    <property type="entry name" value="Lipocln_cytosolic_FA-bd_dom"/>
</dbReference>
<evidence type="ECO:0000256" key="2">
    <source>
        <dbReference type="RuleBase" id="RU003696"/>
    </source>
</evidence>
<dbReference type="InterPro" id="IPR031259">
    <property type="entry name" value="ILBP"/>
</dbReference>
<name>A0ABM0MJP8_SACKO</name>
<evidence type="ECO:0000256" key="1">
    <source>
        <dbReference type="ARBA" id="ARBA00008390"/>
    </source>
</evidence>
<dbReference type="Pfam" id="PF00061">
    <property type="entry name" value="Lipocalin"/>
    <property type="match status" value="1"/>
</dbReference>
<evidence type="ECO:0000313" key="5">
    <source>
        <dbReference type="RefSeq" id="XP_006820239.1"/>
    </source>
</evidence>
<feature type="domain" description="Cytosolic fatty-acid binding proteins" evidence="3">
    <location>
        <begin position="6"/>
        <end position="23"/>
    </location>
</feature>
<keyword evidence="2" id="KW-0813">Transport</keyword>
<evidence type="ECO:0000259" key="3">
    <source>
        <dbReference type="PROSITE" id="PS00214"/>
    </source>
</evidence>
<comment type="similarity">
    <text evidence="1 2">Belongs to the calycin superfamily. Fatty-acid binding protein (FABP) family.</text>
</comment>
<dbReference type="InterPro" id="IPR000463">
    <property type="entry name" value="Fatty_acid-bd"/>
</dbReference>
<dbReference type="PANTHER" id="PTHR11955">
    <property type="entry name" value="FATTY ACID BINDING PROTEIN"/>
    <property type="match status" value="1"/>
</dbReference>